<dbReference type="STRING" id="683960.A0A1E3P449"/>
<dbReference type="SUPFAM" id="SSF48371">
    <property type="entry name" value="ARM repeat"/>
    <property type="match status" value="1"/>
</dbReference>
<dbReference type="GO" id="GO:0005829">
    <property type="term" value="C:cytosol"/>
    <property type="evidence" value="ECO:0007669"/>
    <property type="project" value="TreeGrafter"/>
</dbReference>
<evidence type="ECO:0000256" key="1">
    <source>
        <dbReference type="ARBA" id="ARBA00004123"/>
    </source>
</evidence>
<dbReference type="InterPro" id="IPR001494">
    <property type="entry name" value="Importin-beta_N"/>
</dbReference>
<keyword evidence="5" id="KW-0653">Protein transport</keyword>
<dbReference type="GO" id="GO:0005635">
    <property type="term" value="C:nuclear envelope"/>
    <property type="evidence" value="ECO:0007669"/>
    <property type="project" value="TreeGrafter"/>
</dbReference>
<keyword evidence="6" id="KW-0539">Nucleus</keyword>
<accession>A0A1E3P449</accession>
<dbReference type="GO" id="GO:0006606">
    <property type="term" value="P:protein import into nucleus"/>
    <property type="evidence" value="ECO:0007669"/>
    <property type="project" value="EnsemblFungi"/>
</dbReference>
<keyword evidence="3" id="KW-0813">Transport</keyword>
<dbReference type="PANTHER" id="PTHR10997">
    <property type="entry name" value="IMPORTIN-7, 8, 11"/>
    <property type="match status" value="1"/>
</dbReference>
<evidence type="ECO:0000256" key="4">
    <source>
        <dbReference type="ARBA" id="ARBA00022490"/>
    </source>
</evidence>
<dbReference type="GO" id="GO:0061608">
    <property type="term" value="F:nuclear import signal receptor activity"/>
    <property type="evidence" value="ECO:0007669"/>
    <property type="project" value="EnsemblFungi"/>
</dbReference>
<dbReference type="InterPro" id="IPR013598">
    <property type="entry name" value="Exportin-1/Importin-b-like"/>
</dbReference>
<dbReference type="GO" id="GO:0031267">
    <property type="term" value="F:small GTPase binding"/>
    <property type="evidence" value="ECO:0007669"/>
    <property type="project" value="InterPro"/>
</dbReference>
<dbReference type="OrthoDB" id="760868at2759"/>
<dbReference type="EMBL" id="KV454210">
    <property type="protein sequence ID" value="ODQ59657.1"/>
    <property type="molecule type" value="Genomic_DNA"/>
</dbReference>
<dbReference type="AlphaFoldDB" id="A0A1E3P449"/>
<gene>
    <name evidence="8" type="ORF">WICANDRAFT_83746</name>
</gene>
<dbReference type="PANTHER" id="PTHR10997:SF18">
    <property type="entry name" value="D-IMPORTIN 7_RANBP7"/>
    <property type="match status" value="1"/>
</dbReference>
<dbReference type="GeneID" id="30202834"/>
<reference evidence="8 9" key="1">
    <citation type="journal article" date="2016" name="Proc. Natl. Acad. Sci. U.S.A.">
        <title>Comparative genomics of biotechnologically important yeasts.</title>
        <authorList>
            <person name="Riley R."/>
            <person name="Haridas S."/>
            <person name="Wolfe K.H."/>
            <person name="Lopes M.R."/>
            <person name="Hittinger C.T."/>
            <person name="Goeker M."/>
            <person name="Salamov A.A."/>
            <person name="Wisecaver J.H."/>
            <person name="Long T.M."/>
            <person name="Calvey C.H."/>
            <person name="Aerts A.L."/>
            <person name="Barry K.W."/>
            <person name="Choi C."/>
            <person name="Clum A."/>
            <person name="Coughlan A.Y."/>
            <person name="Deshpande S."/>
            <person name="Douglass A.P."/>
            <person name="Hanson S.J."/>
            <person name="Klenk H.-P."/>
            <person name="LaButti K.M."/>
            <person name="Lapidus A."/>
            <person name="Lindquist E.A."/>
            <person name="Lipzen A.M."/>
            <person name="Meier-Kolthoff J.P."/>
            <person name="Ohm R.A."/>
            <person name="Otillar R.P."/>
            <person name="Pangilinan J.L."/>
            <person name="Peng Y."/>
            <person name="Rokas A."/>
            <person name="Rosa C.A."/>
            <person name="Scheuner C."/>
            <person name="Sibirny A.A."/>
            <person name="Slot J.C."/>
            <person name="Stielow J.B."/>
            <person name="Sun H."/>
            <person name="Kurtzman C.P."/>
            <person name="Blackwell M."/>
            <person name="Grigoriev I.V."/>
            <person name="Jeffries T.W."/>
        </authorList>
    </citation>
    <scope>NUCLEOTIDE SEQUENCE [LARGE SCALE GENOMIC DNA]</scope>
    <source>
        <strain evidence="9">ATCC 58044 / CBS 1984 / NCYC 433 / NRRL Y-366-8</strain>
    </source>
</reference>
<dbReference type="InterPro" id="IPR016024">
    <property type="entry name" value="ARM-type_fold"/>
</dbReference>
<dbReference type="SMART" id="SM00913">
    <property type="entry name" value="IBN_N"/>
    <property type="match status" value="1"/>
</dbReference>
<keyword evidence="4" id="KW-0963">Cytoplasm</keyword>
<feature type="domain" description="Importin N-terminal" evidence="7">
    <location>
        <begin position="24"/>
        <end position="99"/>
    </location>
</feature>
<protein>
    <recommendedName>
        <fullName evidence="7">Importin N-terminal domain-containing protein</fullName>
    </recommendedName>
</protein>
<evidence type="ECO:0000256" key="3">
    <source>
        <dbReference type="ARBA" id="ARBA00022448"/>
    </source>
</evidence>
<evidence type="ECO:0000313" key="8">
    <source>
        <dbReference type="EMBL" id="ODQ59657.1"/>
    </source>
</evidence>
<evidence type="ECO:0000259" key="7">
    <source>
        <dbReference type="PROSITE" id="PS50166"/>
    </source>
</evidence>
<dbReference type="InterPro" id="IPR011989">
    <property type="entry name" value="ARM-like"/>
</dbReference>
<dbReference type="FunFam" id="1.25.10.10:FF:000244">
    <property type="entry name" value="Nonsense-mediated mRNA decay protein"/>
    <property type="match status" value="1"/>
</dbReference>
<name>A0A1E3P449_WICAA</name>
<keyword evidence="9" id="KW-1185">Reference proteome</keyword>
<evidence type="ECO:0000256" key="2">
    <source>
        <dbReference type="ARBA" id="ARBA00004496"/>
    </source>
</evidence>
<dbReference type="PROSITE" id="PS50166">
    <property type="entry name" value="IMPORTIN_B_NT"/>
    <property type="match status" value="1"/>
</dbReference>
<evidence type="ECO:0000256" key="5">
    <source>
        <dbReference type="ARBA" id="ARBA00022927"/>
    </source>
</evidence>
<evidence type="ECO:0000256" key="6">
    <source>
        <dbReference type="ARBA" id="ARBA00023242"/>
    </source>
</evidence>
<comment type="subcellular location">
    <subcellularLocation>
        <location evidence="2">Cytoplasm</location>
    </subcellularLocation>
    <subcellularLocation>
        <location evidence="1">Nucleus</location>
    </subcellularLocation>
</comment>
<organism evidence="8 9">
    <name type="scientific">Wickerhamomyces anomalus (strain ATCC 58044 / CBS 1984 / NCYC 433 / NRRL Y-366-8)</name>
    <name type="common">Yeast</name>
    <name type="synonym">Hansenula anomala</name>
    <dbReference type="NCBI Taxonomy" id="683960"/>
    <lineage>
        <taxon>Eukaryota</taxon>
        <taxon>Fungi</taxon>
        <taxon>Dikarya</taxon>
        <taxon>Ascomycota</taxon>
        <taxon>Saccharomycotina</taxon>
        <taxon>Saccharomycetes</taxon>
        <taxon>Phaffomycetales</taxon>
        <taxon>Wickerhamomycetaceae</taxon>
        <taxon>Wickerhamomyces</taxon>
    </lineage>
</organism>
<dbReference type="Pfam" id="PF03810">
    <property type="entry name" value="IBN_N"/>
    <property type="match status" value="1"/>
</dbReference>
<dbReference type="Proteomes" id="UP000094112">
    <property type="component" value="Unassembled WGS sequence"/>
</dbReference>
<dbReference type="Pfam" id="PF08389">
    <property type="entry name" value="Xpo1"/>
    <property type="match status" value="1"/>
</dbReference>
<dbReference type="RefSeq" id="XP_019038864.1">
    <property type="nucleotide sequence ID" value="XM_019185588.1"/>
</dbReference>
<sequence>MDVNALYQTFSESLSPNQDIRHQAEQTLRRAEKSIGFLGACLDILSTEGVDIAVKKAAAVFFKNRITRYWNRDDKSDEGRIDNDERPIIRDRILPTLVKVNYQLRNQLESVLSTIIVGDYPSKWPTLVDSAVQLLYAQNLDSAYTGLLCFAEICRTYRWVTNEERKELDQLIISHFPTLLSVADTLLKEESPDAGEMTKLILKVYKFSTYHDLPEPLQTPEAITSWMNFHVSVIQKELPGYIYSSMEDSERKLDPWVKCKKWAYANLYRLFTRYASHSLSKKFSYTKFNDFFTENFVPQLLNLFFTQIDQWCNKILWLSDESLYFLINFIENAVTQKKTWPFIKPHFELLVSHFVFPLLCPSDDILDRFENDPQEYIHTNLDIYDESTSPDLAAISLLVTLTTKKKKTTLEPILKFAYNSLNQLKDVAGTDLEAAKKLEGAMRLIGSISDNFVKETSPYYSQMEAFLTNLIFPHFDSQFGFIKARTCEVASKFAEIEFQDAANLGVLFRGILSSFENDHLPVQLEASLALQNFIKVPQFQEALTPVILPTMQRLLTLSNTIDSDATSGVMQEMVEVFSEQLQPFGVELIGNLVEQFLRLAKELNDAANVDVDNFDAGYDDLTDKQMAALGLLNTMITVLLSFESSVDVVYKLEETFAPAVEFVLRNNIEDFFKEVSELIENSTFLVRQISPVCWKLFEILIPQINGGIALLYLEDWMPTLNNYLVYGAPQISANQAYSGALFNLFKTIMTSDDNSVTDFAYAGEIAQKLILALEKSSNLYLEEILQITTDNLINAEEMVNLYSINMIDTIVSALVYYPVETLKVLESKNFVLVFFKLWFQYIPKLTRVYDLKLSTLGLLSLINVQSNALASSQMIEVMSEVGVMLTVLMEKLPKAIQDLEKRRKDYDGELDGAGEFEYGEDDEEEWENEDVDEDADAAAQDDYLEFLNAEAAKLKNSGFYDDAEEDVIEDPLASTILDGLNVFATFKEGILSVQANDPQRYQVIFQKLNAEQQSTINDVIQI</sequence>
<evidence type="ECO:0000313" key="9">
    <source>
        <dbReference type="Proteomes" id="UP000094112"/>
    </source>
</evidence>
<proteinExistence type="predicted"/>
<dbReference type="Gene3D" id="1.25.10.10">
    <property type="entry name" value="Leucine-rich Repeat Variant"/>
    <property type="match status" value="1"/>
</dbReference>